<dbReference type="GO" id="GO:0003700">
    <property type="term" value="F:DNA-binding transcription factor activity"/>
    <property type="evidence" value="ECO:0007669"/>
    <property type="project" value="InterPro"/>
</dbReference>
<dbReference type="Pfam" id="PF12852">
    <property type="entry name" value="Cupin_6"/>
    <property type="match status" value="1"/>
</dbReference>
<dbReference type="InterPro" id="IPR050204">
    <property type="entry name" value="AraC_XylS_family_regulators"/>
</dbReference>
<dbReference type="InterPro" id="IPR009057">
    <property type="entry name" value="Homeodomain-like_sf"/>
</dbReference>
<dbReference type="Proteomes" id="UP000281955">
    <property type="component" value="Unassembled WGS sequence"/>
</dbReference>
<evidence type="ECO:0000256" key="2">
    <source>
        <dbReference type="ARBA" id="ARBA00023125"/>
    </source>
</evidence>
<dbReference type="PROSITE" id="PS01124">
    <property type="entry name" value="HTH_ARAC_FAMILY_2"/>
    <property type="match status" value="1"/>
</dbReference>
<evidence type="ECO:0000256" key="1">
    <source>
        <dbReference type="ARBA" id="ARBA00023015"/>
    </source>
</evidence>
<dbReference type="InterPro" id="IPR018060">
    <property type="entry name" value="HTH_AraC"/>
</dbReference>
<name>A0A420XNA7_9ACTN</name>
<sequence length="324" mass="34442">MRRRLGVASLGVVDSVAGLLDGPRARGAFLLRSRLAAPWSILVADEAPLSLVTVVSGSADLLPSGADPVHLRPGDVALLTGPAAYVVADSTSTPPQVRIGPGQECEALVQPAVMRELGVRTWGNDLDGETELVTGTYVVEGEVSRRLLGALPPAMVVRREERTDPLVDLLAEEVGRDLPGQEAVLDRLLDLHLVAVLRAEFARPADGTPRWYRATGDAVVGKALRLLQESPEQPWTVATLARACGASRAALARRFAELVGEPPMAFLTAWRLSLAADLLLEPASTLDAVARRVGYGSGYALSAAFTRERGQSPAQWRQAARSTA</sequence>
<reference evidence="5 6" key="1">
    <citation type="submission" date="2018-10" db="EMBL/GenBank/DDBJ databases">
        <title>Genomic Encyclopedia of Archaeal and Bacterial Type Strains, Phase II (KMG-II): from individual species to whole genera.</title>
        <authorList>
            <person name="Goeker M."/>
        </authorList>
    </citation>
    <scope>NUCLEOTIDE SEQUENCE [LARGE SCALE GENOMIC DNA]</scope>
    <source>
        <strain evidence="5 6">RP-AC37</strain>
    </source>
</reference>
<dbReference type="PANTHER" id="PTHR46796:SF13">
    <property type="entry name" value="HTH-TYPE TRANSCRIPTIONAL ACTIVATOR RHAS"/>
    <property type="match status" value="1"/>
</dbReference>
<dbReference type="PROSITE" id="PS00041">
    <property type="entry name" value="HTH_ARAC_FAMILY_1"/>
    <property type="match status" value="1"/>
</dbReference>
<proteinExistence type="predicted"/>
<dbReference type="SUPFAM" id="SSF46689">
    <property type="entry name" value="Homeodomain-like"/>
    <property type="match status" value="2"/>
</dbReference>
<dbReference type="InParanoid" id="A0A420XNA7"/>
<dbReference type="GO" id="GO:0043565">
    <property type="term" value="F:sequence-specific DNA binding"/>
    <property type="evidence" value="ECO:0007669"/>
    <property type="project" value="InterPro"/>
</dbReference>
<keyword evidence="3" id="KW-0804">Transcription</keyword>
<dbReference type="Gene3D" id="1.10.10.60">
    <property type="entry name" value="Homeodomain-like"/>
    <property type="match status" value="2"/>
</dbReference>
<keyword evidence="6" id="KW-1185">Reference proteome</keyword>
<accession>A0A420XNA7</accession>
<dbReference type="PANTHER" id="PTHR46796">
    <property type="entry name" value="HTH-TYPE TRANSCRIPTIONAL ACTIVATOR RHAS-RELATED"/>
    <property type="match status" value="1"/>
</dbReference>
<dbReference type="InterPro" id="IPR032783">
    <property type="entry name" value="AraC_lig"/>
</dbReference>
<dbReference type="AlphaFoldDB" id="A0A420XNA7"/>
<evidence type="ECO:0000313" key="5">
    <source>
        <dbReference type="EMBL" id="RKS72778.1"/>
    </source>
</evidence>
<keyword evidence="2 5" id="KW-0238">DNA-binding</keyword>
<protein>
    <submittedName>
        <fullName evidence="5">AraC-like DNA-binding protein</fullName>
    </submittedName>
</protein>
<dbReference type="EMBL" id="RBWV01000013">
    <property type="protein sequence ID" value="RKS72778.1"/>
    <property type="molecule type" value="Genomic_DNA"/>
</dbReference>
<feature type="domain" description="HTH araC/xylS-type" evidence="4">
    <location>
        <begin position="221"/>
        <end position="319"/>
    </location>
</feature>
<keyword evidence="1" id="KW-0805">Transcription regulation</keyword>
<gene>
    <name evidence="5" type="ORF">CLV35_3029</name>
</gene>
<dbReference type="Pfam" id="PF12833">
    <property type="entry name" value="HTH_18"/>
    <property type="match status" value="1"/>
</dbReference>
<evidence type="ECO:0000259" key="4">
    <source>
        <dbReference type="PROSITE" id="PS01124"/>
    </source>
</evidence>
<comment type="caution">
    <text evidence="5">The sequence shown here is derived from an EMBL/GenBank/DDBJ whole genome shotgun (WGS) entry which is preliminary data.</text>
</comment>
<dbReference type="InterPro" id="IPR018062">
    <property type="entry name" value="HTH_AraC-typ_CS"/>
</dbReference>
<evidence type="ECO:0000313" key="6">
    <source>
        <dbReference type="Proteomes" id="UP000281955"/>
    </source>
</evidence>
<dbReference type="SMART" id="SM00342">
    <property type="entry name" value="HTH_ARAC"/>
    <property type="match status" value="1"/>
</dbReference>
<evidence type="ECO:0000256" key="3">
    <source>
        <dbReference type="ARBA" id="ARBA00023163"/>
    </source>
</evidence>
<organism evidence="5 6">
    <name type="scientific">Motilibacter peucedani</name>
    <dbReference type="NCBI Taxonomy" id="598650"/>
    <lineage>
        <taxon>Bacteria</taxon>
        <taxon>Bacillati</taxon>
        <taxon>Actinomycetota</taxon>
        <taxon>Actinomycetes</taxon>
        <taxon>Motilibacterales</taxon>
        <taxon>Motilibacteraceae</taxon>
        <taxon>Motilibacter</taxon>
    </lineage>
</organism>